<accession>A0ACB8NSB8</accession>
<evidence type="ECO:0000313" key="1">
    <source>
        <dbReference type="EMBL" id="KAH9800925.1"/>
    </source>
</evidence>
<organism evidence="1 2">
    <name type="scientific">Citrus sinensis</name>
    <name type="common">Sweet orange</name>
    <name type="synonym">Citrus aurantium var. sinensis</name>
    <dbReference type="NCBI Taxonomy" id="2711"/>
    <lineage>
        <taxon>Eukaryota</taxon>
        <taxon>Viridiplantae</taxon>
        <taxon>Streptophyta</taxon>
        <taxon>Embryophyta</taxon>
        <taxon>Tracheophyta</taxon>
        <taxon>Spermatophyta</taxon>
        <taxon>Magnoliopsida</taxon>
        <taxon>eudicotyledons</taxon>
        <taxon>Gunneridae</taxon>
        <taxon>Pentapetalae</taxon>
        <taxon>rosids</taxon>
        <taxon>malvids</taxon>
        <taxon>Sapindales</taxon>
        <taxon>Rutaceae</taxon>
        <taxon>Aurantioideae</taxon>
        <taxon>Citrus</taxon>
    </lineage>
</organism>
<gene>
    <name evidence="1" type="ORF">KPL71_000841</name>
</gene>
<evidence type="ECO:0000313" key="2">
    <source>
        <dbReference type="Proteomes" id="UP000829398"/>
    </source>
</evidence>
<comment type="caution">
    <text evidence="1">The sequence shown here is derived from an EMBL/GenBank/DDBJ whole genome shotgun (WGS) entry which is preliminary data.</text>
</comment>
<name>A0ACB8NSB8_CITSI</name>
<dbReference type="Proteomes" id="UP000829398">
    <property type="component" value="Chromosome 1"/>
</dbReference>
<dbReference type="EMBL" id="CM039170">
    <property type="protein sequence ID" value="KAH9800925.1"/>
    <property type="molecule type" value="Genomic_DNA"/>
</dbReference>
<proteinExistence type="predicted"/>
<keyword evidence="2" id="KW-1185">Reference proteome</keyword>
<protein>
    <submittedName>
        <fullName evidence="1">Dolichyl-diphosphooligosaccharide--protein glycosyltransferase subunit STT3A</fullName>
    </submittedName>
</protein>
<reference evidence="2" key="1">
    <citation type="journal article" date="2023" name="Hortic. Res.">
        <title>A chromosome-level phased genome enabling allele-level studies in sweet orange: a case study on citrus Huanglongbing tolerance.</title>
        <authorList>
            <person name="Wu B."/>
            <person name="Yu Q."/>
            <person name="Deng Z."/>
            <person name="Duan Y."/>
            <person name="Luo F."/>
            <person name="Gmitter F. Jr."/>
        </authorList>
    </citation>
    <scope>NUCLEOTIDE SEQUENCE [LARGE SCALE GENOMIC DNA]</scope>
    <source>
        <strain evidence="2">cv. Valencia</strain>
    </source>
</reference>
<sequence>MVPSYISRSVAGSYDNEAVAIFALIITFYLYIKTLNTGSLFYATLNAIAYFYMVCSWGGYTFIINLIPMHVLLCIVTGRYSSRLYIAYAPLVVLGTLLAALVPVVGFNAVMTSEHFASFLVFIILHVVALVYYIKGILSPKMFKVAVTLVVSVGLVVCCAVIAILVALVASSPTKGWSGRSLSLLDPTYASKYIPIIASVSEHQPPTWPSYFMDINVLAFLVPAGIIACFLPLSDASSFVVLYIVTSVYFSGVMVRLMLVFAPAACIMSGIALSQAFDVFTRSIKFQLLRILGFSEADAGDGSSANVVPENDAVKVDKSEETIKERPSRKNKKKEKEQMEKAQAEKTSAKSKTEKRLLVLPMELSVIGLLLLVFMGAFYVVHCVWAAAEAYSAPSIVLTSYTHEGLHVFDDFREAYAWLRHNTEVDDKVASWWDYGYQTTAMANRTVIVDNNTWNNTHIATVGTAMSSPEKAAWEIFNSLDVKYVLVVFGGLVGYPSDDINKFLWMVRIGGGVFPHIKEPDYLRDGQYRIDSQATPTMLNCLMYKLSYYRFVETDGKGFDRVRRTEIGKKYFKLTHFEEVFTTHHWMVRIYKLKPSKNRIRGKMKKSKSRTSTPSSKRSGSRKKNPWQ</sequence>